<keyword evidence="1" id="KW-0238">DNA-binding</keyword>
<dbReference type="GO" id="GO:0003677">
    <property type="term" value="F:DNA binding"/>
    <property type="evidence" value="ECO:0007669"/>
    <property type="project" value="UniProtKB-KW"/>
</dbReference>
<dbReference type="PROSITE" id="PS50943">
    <property type="entry name" value="HTH_CROC1"/>
    <property type="match status" value="1"/>
</dbReference>
<feature type="transmembrane region" description="Helical" evidence="2">
    <location>
        <begin position="109"/>
        <end position="129"/>
    </location>
</feature>
<feature type="transmembrane region" description="Helical" evidence="2">
    <location>
        <begin position="185"/>
        <end position="203"/>
    </location>
</feature>
<dbReference type="EMBL" id="JQCQ01000014">
    <property type="protein sequence ID" value="KRO25230.1"/>
    <property type="molecule type" value="Genomic_DNA"/>
</dbReference>
<keyword evidence="5" id="KW-1185">Reference proteome</keyword>
<gene>
    <name evidence="4" type="ORF">IV88_GL000359</name>
</gene>
<comment type="caution">
    <text evidence="4">The sequence shown here is derived from an EMBL/GenBank/DDBJ whole genome shotgun (WGS) entry which is preliminary data.</text>
</comment>
<dbReference type="OrthoDB" id="9805856at2"/>
<dbReference type="Proteomes" id="UP000051249">
    <property type="component" value="Unassembled WGS sequence"/>
</dbReference>
<accession>A0A0R2NHD4</accession>
<protein>
    <recommendedName>
        <fullName evidence="3">HTH cro/C1-type domain-containing protein</fullName>
    </recommendedName>
</protein>
<dbReference type="RefSeq" id="WP_057799278.1">
    <property type="nucleotide sequence ID" value="NZ_BJZZ01000013.1"/>
</dbReference>
<proteinExistence type="predicted"/>
<evidence type="ECO:0000256" key="1">
    <source>
        <dbReference type="ARBA" id="ARBA00023125"/>
    </source>
</evidence>
<dbReference type="PATRIC" id="fig|480391.4.peg.363"/>
<evidence type="ECO:0000259" key="3">
    <source>
        <dbReference type="PROSITE" id="PS50943"/>
    </source>
</evidence>
<dbReference type="Gene3D" id="1.10.260.40">
    <property type="entry name" value="lambda repressor-like DNA-binding domains"/>
    <property type="match status" value="1"/>
</dbReference>
<dbReference type="SMART" id="SM00530">
    <property type="entry name" value="HTH_XRE"/>
    <property type="match status" value="1"/>
</dbReference>
<keyword evidence="2" id="KW-0812">Transmembrane</keyword>
<dbReference type="SUPFAM" id="SSF47413">
    <property type="entry name" value="lambda repressor-like DNA-binding domains"/>
    <property type="match status" value="1"/>
</dbReference>
<evidence type="ECO:0000313" key="4">
    <source>
        <dbReference type="EMBL" id="KRO25230.1"/>
    </source>
</evidence>
<dbReference type="InterPro" id="IPR001387">
    <property type="entry name" value="Cro/C1-type_HTH"/>
</dbReference>
<dbReference type="PANTHER" id="PTHR46558:SF11">
    <property type="entry name" value="HTH-TYPE TRANSCRIPTIONAL REGULATOR XRE"/>
    <property type="match status" value="1"/>
</dbReference>
<dbReference type="PANTHER" id="PTHR46558">
    <property type="entry name" value="TRACRIPTIONAL REGULATORY PROTEIN-RELATED-RELATED"/>
    <property type="match status" value="1"/>
</dbReference>
<dbReference type="Pfam" id="PF01381">
    <property type="entry name" value="HTH_3"/>
    <property type="match status" value="1"/>
</dbReference>
<organism evidence="4 5">
    <name type="scientific">Pediococcus argentinicus</name>
    <dbReference type="NCBI Taxonomy" id="480391"/>
    <lineage>
        <taxon>Bacteria</taxon>
        <taxon>Bacillati</taxon>
        <taxon>Bacillota</taxon>
        <taxon>Bacilli</taxon>
        <taxon>Lactobacillales</taxon>
        <taxon>Lactobacillaceae</taxon>
        <taxon>Pediococcus</taxon>
    </lineage>
</organism>
<reference evidence="4 5" key="1">
    <citation type="journal article" date="2015" name="Genome Announc.">
        <title>Expanding the biotechnology potential of lactobacilli through comparative genomics of 213 strains and associated genera.</title>
        <authorList>
            <person name="Sun Z."/>
            <person name="Harris H.M."/>
            <person name="McCann A."/>
            <person name="Guo C."/>
            <person name="Argimon S."/>
            <person name="Zhang W."/>
            <person name="Yang X."/>
            <person name="Jeffery I.B."/>
            <person name="Cooney J.C."/>
            <person name="Kagawa T.F."/>
            <person name="Liu W."/>
            <person name="Song Y."/>
            <person name="Salvetti E."/>
            <person name="Wrobel A."/>
            <person name="Rasinkangas P."/>
            <person name="Parkhill J."/>
            <person name="Rea M.C."/>
            <person name="O'Sullivan O."/>
            <person name="Ritari J."/>
            <person name="Douillard F.P."/>
            <person name="Paul Ross R."/>
            <person name="Yang R."/>
            <person name="Briner A.E."/>
            <person name="Felis G.E."/>
            <person name="de Vos W.M."/>
            <person name="Barrangou R."/>
            <person name="Klaenhammer T.R."/>
            <person name="Caufield P.W."/>
            <person name="Cui Y."/>
            <person name="Zhang H."/>
            <person name="O'Toole P.W."/>
        </authorList>
    </citation>
    <scope>NUCLEOTIDE SEQUENCE [LARGE SCALE GENOMIC DNA]</scope>
    <source>
        <strain evidence="4 5">DSM 23026</strain>
    </source>
</reference>
<sequence length="208" mass="24498">MNISEKLKKCRLDNNMTQADVAEKLNVSRKTISGWENNRNYPDISNLVTISKLYNISLDDLLDDDRIVQHYELQTKINHNNRHIYNFFYIVNILFLLLGYIEFFNLFKIHIILISLFLLINTILLLAHYDNWYSLSNKKSIIKITLTFIIHIIVGAFMFELFLLYGTTINLDHEDVNFINGFLTGKFFVLTLLSTSFTSVFFLRPNRN</sequence>
<keyword evidence="2" id="KW-1133">Transmembrane helix</keyword>
<dbReference type="AlphaFoldDB" id="A0A0R2NHD4"/>
<dbReference type="CDD" id="cd00093">
    <property type="entry name" value="HTH_XRE"/>
    <property type="match status" value="1"/>
</dbReference>
<evidence type="ECO:0000256" key="2">
    <source>
        <dbReference type="SAM" id="Phobius"/>
    </source>
</evidence>
<keyword evidence="2" id="KW-0472">Membrane</keyword>
<feature type="domain" description="HTH cro/C1-type" evidence="3">
    <location>
        <begin position="7"/>
        <end position="61"/>
    </location>
</feature>
<evidence type="ECO:0000313" key="5">
    <source>
        <dbReference type="Proteomes" id="UP000051249"/>
    </source>
</evidence>
<feature type="transmembrane region" description="Helical" evidence="2">
    <location>
        <begin position="84"/>
        <end position="103"/>
    </location>
</feature>
<feature type="transmembrane region" description="Helical" evidence="2">
    <location>
        <begin position="141"/>
        <end position="165"/>
    </location>
</feature>
<dbReference type="InterPro" id="IPR010982">
    <property type="entry name" value="Lambda_DNA-bd_dom_sf"/>
</dbReference>
<name>A0A0R2NHD4_9LACO</name>